<dbReference type="CDD" id="cd00609">
    <property type="entry name" value="AAT_like"/>
    <property type="match status" value="1"/>
</dbReference>
<dbReference type="Gene3D" id="3.40.640.10">
    <property type="entry name" value="Type I PLP-dependent aspartate aminotransferase-like (Major domain)"/>
    <property type="match status" value="1"/>
</dbReference>
<proteinExistence type="predicted"/>
<gene>
    <name evidence="11" type="ORF">MNBD_GAMMA17-1079</name>
</gene>
<sequence>MSNTVNSGALLHHGGRLRQAALRYGIPLTDWLDLSTGINANGWPVADIPATVWNRLPEDDDGLELAACDYYGAEQLLPVAGSQAAIQALPKLRAPCRVGILSPGYAEHAHAWRSAGHHVIPIAAEQISDHINDVDVLLLIHPNNPTGACFTLKQQLQWHKQLATRSGWLIIDEAFMDATPEQSLAPYSNRDGLIVLRSLGKFFGLAGARVGFVCATVPLLAQLHALLGPWTVNAPARYIAQAALRDKNWQQQTRERLLIEAKRLHTLLTQHGLRPNGGCLLFQWRQTTKARCLHDDLAQQAIFTRLFDTSSSLRFGLPGNESGWHRLHSALANGNV</sequence>
<feature type="domain" description="Aminotransferase class I/classII large" evidence="10">
    <location>
        <begin position="63"/>
        <end position="278"/>
    </location>
</feature>
<dbReference type="GO" id="GO:0048472">
    <property type="term" value="F:threonine-phosphate decarboxylase activity"/>
    <property type="evidence" value="ECO:0007669"/>
    <property type="project" value="UniProtKB-EC"/>
</dbReference>
<evidence type="ECO:0000256" key="3">
    <source>
        <dbReference type="ARBA" id="ARBA00004953"/>
    </source>
</evidence>
<name>A0A3B0ZEN0_9ZZZZ</name>
<evidence type="ECO:0000256" key="6">
    <source>
        <dbReference type="ARBA" id="ARBA00022898"/>
    </source>
</evidence>
<evidence type="ECO:0000256" key="5">
    <source>
        <dbReference type="ARBA" id="ARBA00022573"/>
    </source>
</evidence>
<dbReference type="InterPro" id="IPR015421">
    <property type="entry name" value="PyrdxlP-dep_Trfase_major"/>
</dbReference>
<dbReference type="NCBIfam" id="TIGR01140">
    <property type="entry name" value="L_thr_O3P_dcar"/>
    <property type="match status" value="1"/>
</dbReference>
<evidence type="ECO:0000256" key="1">
    <source>
        <dbReference type="ARBA" id="ARBA00001933"/>
    </source>
</evidence>
<evidence type="ECO:0000259" key="10">
    <source>
        <dbReference type="Pfam" id="PF00155"/>
    </source>
</evidence>
<comment type="function">
    <text evidence="2">Decarboxylates L-threonine-O-3-phosphate to yield (R)-1-amino-2-propanol O-2-phosphate, the precursor for the linkage between the nucleotide loop and the corrin ring in cobalamin.</text>
</comment>
<evidence type="ECO:0000256" key="8">
    <source>
        <dbReference type="ARBA" id="ARBA00029996"/>
    </source>
</evidence>
<dbReference type="SUPFAM" id="SSF53383">
    <property type="entry name" value="PLP-dependent transferases"/>
    <property type="match status" value="1"/>
</dbReference>
<evidence type="ECO:0000256" key="9">
    <source>
        <dbReference type="ARBA" id="ARBA00048531"/>
    </source>
</evidence>
<dbReference type="PANTHER" id="PTHR42885">
    <property type="entry name" value="HISTIDINOL-PHOSPHATE AMINOTRANSFERASE-RELATED"/>
    <property type="match status" value="1"/>
</dbReference>
<keyword evidence="6" id="KW-0663">Pyridoxal phosphate</keyword>
<dbReference type="PROSITE" id="PS00105">
    <property type="entry name" value="AA_TRANSFER_CLASS_1"/>
    <property type="match status" value="1"/>
</dbReference>
<dbReference type="GO" id="GO:0009236">
    <property type="term" value="P:cobalamin biosynthetic process"/>
    <property type="evidence" value="ECO:0007669"/>
    <property type="project" value="UniProtKB-UniPathway"/>
</dbReference>
<dbReference type="InterPro" id="IPR015422">
    <property type="entry name" value="PyrdxlP-dep_Trfase_small"/>
</dbReference>
<comment type="catalytic activity">
    <reaction evidence="9">
        <text>O-phospho-L-threonine + H(+) = (R)-1-aminopropan-2-yl phosphate + CO2</text>
        <dbReference type="Rhea" id="RHEA:11492"/>
        <dbReference type="ChEBI" id="CHEBI:15378"/>
        <dbReference type="ChEBI" id="CHEBI:16526"/>
        <dbReference type="ChEBI" id="CHEBI:58563"/>
        <dbReference type="ChEBI" id="CHEBI:58675"/>
        <dbReference type="EC" id="4.1.1.81"/>
    </reaction>
</comment>
<dbReference type="GO" id="GO:0030170">
    <property type="term" value="F:pyridoxal phosphate binding"/>
    <property type="evidence" value="ECO:0007669"/>
    <property type="project" value="InterPro"/>
</dbReference>
<accession>A0A3B0ZEN0</accession>
<dbReference type="PANTHER" id="PTHR42885:SF1">
    <property type="entry name" value="THREONINE-PHOSPHATE DECARBOXYLASE"/>
    <property type="match status" value="1"/>
</dbReference>
<dbReference type="InterPro" id="IPR005860">
    <property type="entry name" value="CobD"/>
</dbReference>
<organism evidence="11">
    <name type="scientific">hydrothermal vent metagenome</name>
    <dbReference type="NCBI Taxonomy" id="652676"/>
    <lineage>
        <taxon>unclassified sequences</taxon>
        <taxon>metagenomes</taxon>
        <taxon>ecological metagenomes</taxon>
    </lineage>
</organism>
<reference evidence="11" key="1">
    <citation type="submission" date="2018-06" db="EMBL/GenBank/DDBJ databases">
        <authorList>
            <person name="Zhirakovskaya E."/>
        </authorList>
    </citation>
    <scope>NUCLEOTIDE SEQUENCE</scope>
</reference>
<comment type="pathway">
    <text evidence="3">Cofactor biosynthesis; adenosylcobalamin biosynthesis.</text>
</comment>
<protein>
    <recommendedName>
        <fullName evidence="4">threonine-phosphate decarboxylase</fullName>
        <ecNumber evidence="4">4.1.1.81</ecNumber>
    </recommendedName>
    <alternativeName>
        <fullName evidence="8">L-threonine-O-3-phosphate decarboxylase</fullName>
    </alternativeName>
</protein>
<dbReference type="AlphaFoldDB" id="A0A3B0ZEN0"/>
<dbReference type="Gene3D" id="3.90.1150.10">
    <property type="entry name" value="Aspartate Aminotransferase, domain 1"/>
    <property type="match status" value="1"/>
</dbReference>
<comment type="cofactor">
    <cofactor evidence="1">
        <name>pyridoxal 5'-phosphate</name>
        <dbReference type="ChEBI" id="CHEBI:597326"/>
    </cofactor>
</comment>
<dbReference type="UniPathway" id="UPA00148"/>
<evidence type="ECO:0000256" key="7">
    <source>
        <dbReference type="ARBA" id="ARBA00023239"/>
    </source>
</evidence>
<dbReference type="EMBL" id="UOFQ01000033">
    <property type="protein sequence ID" value="VAW85917.1"/>
    <property type="molecule type" value="Genomic_DNA"/>
</dbReference>
<dbReference type="InterPro" id="IPR015424">
    <property type="entry name" value="PyrdxlP-dep_Trfase"/>
</dbReference>
<evidence type="ECO:0000256" key="2">
    <source>
        <dbReference type="ARBA" id="ARBA00003444"/>
    </source>
</evidence>
<dbReference type="InterPro" id="IPR004838">
    <property type="entry name" value="NHTrfase_class1_PyrdxlP-BS"/>
</dbReference>
<dbReference type="Pfam" id="PF00155">
    <property type="entry name" value="Aminotran_1_2"/>
    <property type="match status" value="1"/>
</dbReference>
<evidence type="ECO:0000313" key="11">
    <source>
        <dbReference type="EMBL" id="VAW85917.1"/>
    </source>
</evidence>
<dbReference type="EC" id="4.1.1.81" evidence="4"/>
<dbReference type="InterPro" id="IPR004839">
    <property type="entry name" value="Aminotransferase_I/II_large"/>
</dbReference>
<evidence type="ECO:0000256" key="4">
    <source>
        <dbReference type="ARBA" id="ARBA00012285"/>
    </source>
</evidence>
<keyword evidence="5" id="KW-0169">Cobalamin biosynthesis</keyword>
<keyword evidence="7 11" id="KW-0456">Lyase</keyword>